<dbReference type="GO" id="GO:0007411">
    <property type="term" value="P:axon guidance"/>
    <property type="evidence" value="ECO:0007669"/>
    <property type="project" value="TreeGrafter"/>
</dbReference>
<evidence type="ECO:0000313" key="2">
    <source>
        <dbReference type="EMBL" id="KAK0041163.1"/>
    </source>
</evidence>
<dbReference type="InterPro" id="IPR013320">
    <property type="entry name" value="ConA-like_dom_sf"/>
</dbReference>
<dbReference type="PROSITE" id="PS50188">
    <property type="entry name" value="B302_SPRY"/>
    <property type="match status" value="1"/>
</dbReference>
<dbReference type="PANTHER" id="PTHR24099:SF15">
    <property type="entry name" value="E3 UBIQUITIN-PROTEIN LIGASE TRIM9"/>
    <property type="match status" value="1"/>
</dbReference>
<organism evidence="2 3">
    <name type="scientific">Biomphalaria pfeifferi</name>
    <name type="common">Bloodfluke planorb</name>
    <name type="synonym">Freshwater snail</name>
    <dbReference type="NCBI Taxonomy" id="112525"/>
    <lineage>
        <taxon>Eukaryota</taxon>
        <taxon>Metazoa</taxon>
        <taxon>Spiralia</taxon>
        <taxon>Lophotrochozoa</taxon>
        <taxon>Mollusca</taxon>
        <taxon>Gastropoda</taxon>
        <taxon>Heterobranchia</taxon>
        <taxon>Euthyneura</taxon>
        <taxon>Panpulmonata</taxon>
        <taxon>Hygrophila</taxon>
        <taxon>Lymnaeoidea</taxon>
        <taxon>Planorbidae</taxon>
        <taxon>Biomphalaria</taxon>
    </lineage>
</organism>
<dbReference type="SUPFAM" id="SSF49899">
    <property type="entry name" value="Concanavalin A-like lectins/glucanases"/>
    <property type="match status" value="1"/>
</dbReference>
<evidence type="ECO:0000259" key="1">
    <source>
        <dbReference type="PROSITE" id="PS50188"/>
    </source>
</evidence>
<protein>
    <submittedName>
        <fullName evidence="2">E3 ubiquitin-protein ligase TRIM9</fullName>
    </submittedName>
</protein>
<dbReference type="Proteomes" id="UP001233172">
    <property type="component" value="Unassembled WGS sequence"/>
</dbReference>
<keyword evidence="3" id="KW-1185">Reference proteome</keyword>
<reference evidence="2" key="1">
    <citation type="journal article" date="2023" name="PLoS Negl. Trop. Dis.">
        <title>A genome sequence for Biomphalaria pfeifferi, the major vector snail for the human-infecting parasite Schistosoma mansoni.</title>
        <authorList>
            <person name="Bu L."/>
            <person name="Lu L."/>
            <person name="Laidemitt M.R."/>
            <person name="Zhang S.M."/>
            <person name="Mutuku M."/>
            <person name="Mkoji G."/>
            <person name="Steinauer M."/>
            <person name="Loker E.S."/>
        </authorList>
    </citation>
    <scope>NUCLEOTIDE SEQUENCE</scope>
    <source>
        <strain evidence="2">KasaAsao</strain>
    </source>
</reference>
<comment type="caution">
    <text evidence="2">The sequence shown here is derived from an EMBL/GenBank/DDBJ whole genome shotgun (WGS) entry which is preliminary data.</text>
</comment>
<dbReference type="Gene3D" id="2.60.120.920">
    <property type="match status" value="1"/>
</dbReference>
<reference evidence="2" key="2">
    <citation type="submission" date="2023-04" db="EMBL/GenBank/DDBJ databases">
        <authorList>
            <person name="Bu L."/>
            <person name="Lu L."/>
            <person name="Laidemitt M.R."/>
            <person name="Zhang S.M."/>
            <person name="Mutuku M."/>
            <person name="Mkoji G."/>
            <person name="Steinauer M."/>
            <person name="Loker E.S."/>
        </authorList>
    </citation>
    <scope>NUCLEOTIDE SEQUENCE</scope>
    <source>
        <strain evidence="2">KasaAsao</strain>
        <tissue evidence="2">Whole Snail</tissue>
    </source>
</reference>
<evidence type="ECO:0000313" key="3">
    <source>
        <dbReference type="Proteomes" id="UP001233172"/>
    </source>
</evidence>
<dbReference type="AlphaFoldDB" id="A0AAD8EVP7"/>
<dbReference type="InterPro" id="IPR043136">
    <property type="entry name" value="B30.2/SPRY_sf"/>
</dbReference>
<dbReference type="PANTHER" id="PTHR24099">
    <property type="entry name" value="E3 UBIQUITIN-PROTEIN LIGASE TRIM36-RELATED"/>
    <property type="match status" value="1"/>
</dbReference>
<gene>
    <name evidence="2" type="ORF">Bpfe_029435</name>
</gene>
<feature type="non-terminal residue" evidence="2">
    <location>
        <position position="1"/>
    </location>
</feature>
<dbReference type="EMBL" id="JASAOG010000286">
    <property type="protein sequence ID" value="KAK0041163.1"/>
    <property type="molecule type" value="Genomic_DNA"/>
</dbReference>
<accession>A0AAD8EVP7</accession>
<name>A0AAD8EVP7_BIOPF</name>
<dbReference type="InterPro" id="IPR001870">
    <property type="entry name" value="B30.2/SPRY"/>
</dbReference>
<proteinExistence type="predicted"/>
<sequence>TLSEIGYSNSQEPESSTINTLARFTFDTSATHQDVVVSNGKMTITCSTFDHRIAIATVGFSKGVHYWELTFDRYDNDTDPSVGVCRFDVDRSSMLG</sequence>
<dbReference type="GO" id="GO:0043005">
    <property type="term" value="C:neuron projection"/>
    <property type="evidence" value="ECO:0007669"/>
    <property type="project" value="TreeGrafter"/>
</dbReference>
<feature type="domain" description="B30.2/SPRY" evidence="1">
    <location>
        <begin position="4"/>
        <end position="96"/>
    </location>
</feature>
<dbReference type="InterPro" id="IPR050617">
    <property type="entry name" value="E3_ligase_FN3/SPRY"/>
</dbReference>